<gene>
    <name evidence="2" type="ORF">SCLCIDRAFT_116396</name>
</gene>
<feature type="compositionally biased region" description="Basic and acidic residues" evidence="1">
    <location>
        <begin position="79"/>
        <end position="90"/>
    </location>
</feature>
<organism evidence="2 3">
    <name type="scientific">Scleroderma citrinum Foug A</name>
    <dbReference type="NCBI Taxonomy" id="1036808"/>
    <lineage>
        <taxon>Eukaryota</taxon>
        <taxon>Fungi</taxon>
        <taxon>Dikarya</taxon>
        <taxon>Basidiomycota</taxon>
        <taxon>Agaricomycotina</taxon>
        <taxon>Agaricomycetes</taxon>
        <taxon>Agaricomycetidae</taxon>
        <taxon>Boletales</taxon>
        <taxon>Sclerodermatineae</taxon>
        <taxon>Sclerodermataceae</taxon>
        <taxon>Scleroderma</taxon>
    </lineage>
</organism>
<dbReference type="AlphaFoldDB" id="A0A0C2ZQW0"/>
<proteinExistence type="predicted"/>
<reference evidence="3" key="2">
    <citation type="submission" date="2015-01" db="EMBL/GenBank/DDBJ databases">
        <title>Evolutionary Origins and Diversification of the Mycorrhizal Mutualists.</title>
        <authorList>
            <consortium name="DOE Joint Genome Institute"/>
            <consortium name="Mycorrhizal Genomics Consortium"/>
            <person name="Kohler A."/>
            <person name="Kuo A."/>
            <person name="Nagy L.G."/>
            <person name="Floudas D."/>
            <person name="Copeland A."/>
            <person name="Barry K.W."/>
            <person name="Cichocki N."/>
            <person name="Veneault-Fourrey C."/>
            <person name="LaButti K."/>
            <person name="Lindquist E.A."/>
            <person name="Lipzen A."/>
            <person name="Lundell T."/>
            <person name="Morin E."/>
            <person name="Murat C."/>
            <person name="Riley R."/>
            <person name="Ohm R."/>
            <person name="Sun H."/>
            <person name="Tunlid A."/>
            <person name="Henrissat B."/>
            <person name="Grigoriev I.V."/>
            <person name="Hibbett D.S."/>
            <person name="Martin F."/>
        </authorList>
    </citation>
    <scope>NUCLEOTIDE SEQUENCE [LARGE SCALE GENOMIC DNA]</scope>
    <source>
        <strain evidence="3">Foug A</strain>
    </source>
</reference>
<protein>
    <submittedName>
        <fullName evidence="2">Uncharacterized protein</fullName>
    </submittedName>
</protein>
<dbReference type="EMBL" id="KN822031">
    <property type="protein sequence ID" value="KIM63963.1"/>
    <property type="molecule type" value="Genomic_DNA"/>
</dbReference>
<dbReference type="InParanoid" id="A0A0C2ZQW0"/>
<feature type="region of interest" description="Disordered" evidence="1">
    <location>
        <begin position="124"/>
        <end position="183"/>
    </location>
</feature>
<dbReference type="OrthoDB" id="2756873at2759"/>
<evidence type="ECO:0000313" key="3">
    <source>
        <dbReference type="Proteomes" id="UP000053989"/>
    </source>
</evidence>
<dbReference type="HOGENOM" id="CLU_866270_0_0_1"/>
<feature type="compositionally biased region" description="Basic residues" evidence="1">
    <location>
        <begin position="1"/>
        <end position="10"/>
    </location>
</feature>
<keyword evidence="3" id="KW-1185">Reference proteome</keyword>
<dbReference type="STRING" id="1036808.A0A0C2ZQW0"/>
<evidence type="ECO:0000313" key="2">
    <source>
        <dbReference type="EMBL" id="KIM63963.1"/>
    </source>
</evidence>
<sequence>MVAALRKSKSASKVAVPRSQTCASRPAGNQYLSEASLRKLSRAELQKLAREHAVKANLKSEHIIQHLLKVVSATKKNIRPAEKDHEEGPSKKRARTAKAPLPSTPESRLGALLDEVKKPQLHSANTLSLASQPSPPIAGAESLKDPVFDPDLYSDTDSEMTDVTQPSYGTPKSSRANTPQPSDVYDAKRTVDIMQAISEKDLEMLAEIAKLRETAAKLRKQTQDIRDMACSERARRERMEAYFTYWQNIEGTWPRKWLYGESMLPQKYLRPNGGVV</sequence>
<name>A0A0C2ZQW0_9AGAM</name>
<evidence type="ECO:0000256" key="1">
    <source>
        <dbReference type="SAM" id="MobiDB-lite"/>
    </source>
</evidence>
<reference evidence="2 3" key="1">
    <citation type="submission" date="2014-04" db="EMBL/GenBank/DDBJ databases">
        <authorList>
            <consortium name="DOE Joint Genome Institute"/>
            <person name="Kuo A."/>
            <person name="Kohler A."/>
            <person name="Nagy L.G."/>
            <person name="Floudas D."/>
            <person name="Copeland A."/>
            <person name="Barry K.W."/>
            <person name="Cichocki N."/>
            <person name="Veneault-Fourrey C."/>
            <person name="LaButti K."/>
            <person name="Lindquist E.A."/>
            <person name="Lipzen A."/>
            <person name="Lundell T."/>
            <person name="Morin E."/>
            <person name="Murat C."/>
            <person name="Sun H."/>
            <person name="Tunlid A."/>
            <person name="Henrissat B."/>
            <person name="Grigoriev I.V."/>
            <person name="Hibbett D.S."/>
            <person name="Martin F."/>
            <person name="Nordberg H.P."/>
            <person name="Cantor M.N."/>
            <person name="Hua S.X."/>
        </authorList>
    </citation>
    <scope>NUCLEOTIDE SEQUENCE [LARGE SCALE GENOMIC DNA]</scope>
    <source>
        <strain evidence="2 3">Foug A</strain>
    </source>
</reference>
<dbReference type="Proteomes" id="UP000053989">
    <property type="component" value="Unassembled WGS sequence"/>
</dbReference>
<accession>A0A0C2ZQW0</accession>
<feature type="region of interest" description="Disordered" evidence="1">
    <location>
        <begin position="1"/>
        <end position="27"/>
    </location>
</feature>
<feature type="region of interest" description="Disordered" evidence="1">
    <location>
        <begin position="75"/>
        <end position="108"/>
    </location>
</feature>
<feature type="compositionally biased region" description="Polar residues" evidence="1">
    <location>
        <begin position="161"/>
        <end position="181"/>
    </location>
</feature>